<keyword evidence="2" id="KW-0853">WD repeat</keyword>
<dbReference type="GO" id="GO:0045504">
    <property type="term" value="F:dynein heavy chain binding"/>
    <property type="evidence" value="ECO:0007669"/>
    <property type="project" value="TreeGrafter"/>
</dbReference>
<dbReference type="SUPFAM" id="SSF50978">
    <property type="entry name" value="WD40 repeat-like"/>
    <property type="match status" value="1"/>
</dbReference>
<keyword evidence="1" id="KW-0963">Cytoplasm</keyword>
<evidence type="ECO:0000256" key="2">
    <source>
        <dbReference type="ARBA" id="ARBA00022574"/>
    </source>
</evidence>
<gene>
    <name evidence="4" type="ORF">HJG60_004172</name>
</gene>
<evidence type="ECO:0000313" key="5">
    <source>
        <dbReference type="Proteomes" id="UP000664940"/>
    </source>
</evidence>
<dbReference type="Gene3D" id="2.130.10.10">
    <property type="entry name" value="YVTN repeat-like/Quinoprotein amine dehydrogenase"/>
    <property type="match status" value="1"/>
</dbReference>
<dbReference type="Proteomes" id="UP000664940">
    <property type="component" value="Unassembled WGS sequence"/>
</dbReference>
<dbReference type="AlphaFoldDB" id="A0A834AL85"/>
<dbReference type="GO" id="GO:0045503">
    <property type="term" value="F:dynein light chain binding"/>
    <property type="evidence" value="ECO:0007669"/>
    <property type="project" value="TreeGrafter"/>
</dbReference>
<evidence type="ECO:0000256" key="1">
    <source>
        <dbReference type="ARBA" id="ARBA00022490"/>
    </source>
</evidence>
<reference evidence="4 5" key="1">
    <citation type="journal article" date="2020" name="Nature">
        <title>Six reference-quality genomes reveal evolution of bat adaptations.</title>
        <authorList>
            <person name="Jebb D."/>
            <person name="Huang Z."/>
            <person name="Pippel M."/>
            <person name="Hughes G.M."/>
            <person name="Lavrichenko K."/>
            <person name="Devanna P."/>
            <person name="Winkler S."/>
            <person name="Jermiin L.S."/>
            <person name="Skirmuntt E.C."/>
            <person name="Katzourakis A."/>
            <person name="Burkitt-Gray L."/>
            <person name="Ray D.A."/>
            <person name="Sullivan K.A.M."/>
            <person name="Roscito J.G."/>
            <person name="Kirilenko B.M."/>
            <person name="Davalos L.M."/>
            <person name="Corthals A.P."/>
            <person name="Power M.L."/>
            <person name="Jones G."/>
            <person name="Ransome R.D."/>
            <person name="Dechmann D.K.N."/>
            <person name="Locatelli A.G."/>
            <person name="Puechmaille S.J."/>
            <person name="Fedrigo O."/>
            <person name="Jarvis E.D."/>
            <person name="Hiller M."/>
            <person name="Vernes S.C."/>
            <person name="Myers E.W."/>
            <person name="Teeling E.C."/>
        </authorList>
    </citation>
    <scope>NUCLEOTIDE SEQUENCE [LARGE SCALE GENOMIC DNA]</scope>
    <source>
        <strain evidence="4">Bat1K_MPI-CBG_1</strain>
    </source>
</reference>
<dbReference type="GO" id="GO:0010970">
    <property type="term" value="P:transport along microtubule"/>
    <property type="evidence" value="ECO:0007669"/>
    <property type="project" value="TreeGrafter"/>
</dbReference>
<name>A0A834AL85_9CHIR</name>
<dbReference type="InterPro" id="IPR050687">
    <property type="entry name" value="Dynein_IC"/>
</dbReference>
<dbReference type="EMBL" id="JABVXQ010000004">
    <property type="protein sequence ID" value="KAF6113543.1"/>
    <property type="molecule type" value="Genomic_DNA"/>
</dbReference>
<organism evidence="4 5">
    <name type="scientific">Phyllostomus discolor</name>
    <name type="common">pale spear-nosed bat</name>
    <dbReference type="NCBI Taxonomy" id="89673"/>
    <lineage>
        <taxon>Eukaryota</taxon>
        <taxon>Metazoa</taxon>
        <taxon>Chordata</taxon>
        <taxon>Craniata</taxon>
        <taxon>Vertebrata</taxon>
        <taxon>Euteleostomi</taxon>
        <taxon>Mammalia</taxon>
        <taxon>Eutheria</taxon>
        <taxon>Laurasiatheria</taxon>
        <taxon>Chiroptera</taxon>
        <taxon>Yangochiroptera</taxon>
        <taxon>Phyllostomidae</taxon>
        <taxon>Phyllostominae</taxon>
        <taxon>Phyllostomus</taxon>
    </lineage>
</organism>
<evidence type="ECO:0000256" key="3">
    <source>
        <dbReference type="ARBA" id="ARBA00022737"/>
    </source>
</evidence>
<dbReference type="InterPro" id="IPR036322">
    <property type="entry name" value="WD40_repeat_dom_sf"/>
</dbReference>
<proteinExistence type="predicted"/>
<dbReference type="GO" id="GO:0005868">
    <property type="term" value="C:cytoplasmic dynein complex"/>
    <property type="evidence" value="ECO:0007669"/>
    <property type="project" value="TreeGrafter"/>
</dbReference>
<evidence type="ECO:0000313" key="4">
    <source>
        <dbReference type="EMBL" id="KAF6113543.1"/>
    </source>
</evidence>
<dbReference type="InterPro" id="IPR015943">
    <property type="entry name" value="WD40/YVTN_repeat-like_dom_sf"/>
</dbReference>
<dbReference type="PANTHER" id="PTHR12442">
    <property type="entry name" value="DYNEIN INTERMEDIATE CHAIN"/>
    <property type="match status" value="1"/>
</dbReference>
<comment type="caution">
    <text evidence="4">The sequence shown here is derived from an EMBL/GenBank/DDBJ whole genome shotgun (WGS) entry which is preliminary data.</text>
</comment>
<protein>
    <submittedName>
        <fullName evidence="4">Dynein cytoplasmic 1 intermediate chain 2</fullName>
    </submittedName>
</protein>
<dbReference type="PANTHER" id="PTHR12442:SF37">
    <property type="entry name" value="CYTOPLASMIC DYNEIN 1 INTERMEDIATE CHAIN 2"/>
    <property type="match status" value="1"/>
</dbReference>
<keyword evidence="3" id="KW-0677">Repeat</keyword>
<sequence>MWSPTHPALFACVDGMGRLDLWNLNNDTEVPTASISVEGNPALNRVRWTHSGREIAVGDSEGQIVIYDVGEVWSSLPIILIHLFSFHNVVLTLSLGLKLVFEVHELYKLYGCKDNTVHHRNDA</sequence>
<accession>A0A834AL85</accession>